<protein>
    <submittedName>
        <fullName evidence="2">Uncharacterized protein</fullName>
    </submittedName>
</protein>
<sequence length="149" mass="16716">MSGNDGGNGVQQQTRAPQGLTMAMGGRKGRQNGAIDYSRRRRPALLASAGRYRGVKIEFDAVKKERDERQKSISNWRTITPNVYVEGGEETANTHADGIVPIGTSRAKGLKMAMNGKSDRMKKREMANQWEKQWKWKNQCVCQSEEEGK</sequence>
<reference evidence="2 3" key="1">
    <citation type="submission" date="2024-10" db="EMBL/GenBank/DDBJ databases">
        <authorList>
            <person name="Kim D."/>
        </authorList>
    </citation>
    <scope>NUCLEOTIDE SEQUENCE [LARGE SCALE GENOMIC DNA]</scope>
    <source>
        <strain evidence="2">BH-2024</strain>
    </source>
</reference>
<feature type="region of interest" description="Disordered" evidence="1">
    <location>
        <begin position="1"/>
        <end position="41"/>
    </location>
</feature>
<evidence type="ECO:0000313" key="2">
    <source>
        <dbReference type="EMBL" id="KAL3115981.1"/>
    </source>
</evidence>
<proteinExistence type="predicted"/>
<accession>A0ABD2LL76</accession>
<gene>
    <name evidence="2" type="ORF">niasHT_007281</name>
</gene>
<keyword evidence="3" id="KW-1185">Reference proteome</keyword>
<dbReference type="EMBL" id="JBICBT010000362">
    <property type="protein sequence ID" value="KAL3115981.1"/>
    <property type="molecule type" value="Genomic_DNA"/>
</dbReference>
<name>A0ABD2LL76_9BILA</name>
<dbReference type="Proteomes" id="UP001620626">
    <property type="component" value="Unassembled WGS sequence"/>
</dbReference>
<comment type="caution">
    <text evidence="2">The sequence shown here is derived from an EMBL/GenBank/DDBJ whole genome shotgun (WGS) entry which is preliminary data.</text>
</comment>
<evidence type="ECO:0000256" key="1">
    <source>
        <dbReference type="SAM" id="MobiDB-lite"/>
    </source>
</evidence>
<organism evidence="2 3">
    <name type="scientific">Heterodera trifolii</name>
    <dbReference type="NCBI Taxonomy" id="157864"/>
    <lineage>
        <taxon>Eukaryota</taxon>
        <taxon>Metazoa</taxon>
        <taxon>Ecdysozoa</taxon>
        <taxon>Nematoda</taxon>
        <taxon>Chromadorea</taxon>
        <taxon>Rhabditida</taxon>
        <taxon>Tylenchina</taxon>
        <taxon>Tylenchomorpha</taxon>
        <taxon>Tylenchoidea</taxon>
        <taxon>Heteroderidae</taxon>
        <taxon>Heteroderinae</taxon>
        <taxon>Heterodera</taxon>
    </lineage>
</organism>
<dbReference type="AlphaFoldDB" id="A0ABD2LL76"/>
<evidence type="ECO:0000313" key="3">
    <source>
        <dbReference type="Proteomes" id="UP001620626"/>
    </source>
</evidence>